<keyword evidence="1" id="KW-0238">DNA-binding</keyword>
<dbReference type="AlphaFoldDB" id="A0A4Q1D5Y7"/>
<sequence length="234" mass="26535">MKKAVAYYRVSTEDQGESGLGLEAQRYAVLLFLEHNNYELVGEFVDIMSGKIARRPSLLQAIKLCKAHKATLLIARQNRLARNAAFICDLCDDKQIEFISVDAPDADEFVIKIKAVCDEQERRNISIQTKAALQVAKTNGVILGIYGREVLSKKNKENADAFARNCYPLIRQLLDKGLTIRKIVSELNRRRVVSTYRRTNTGGKRIKWHLATVHGVIKRARRIENKTDGVEHTL</sequence>
<dbReference type="EMBL" id="SDHZ01000002">
    <property type="protein sequence ID" value="RXK83925.1"/>
    <property type="molecule type" value="Genomic_DNA"/>
</dbReference>
<dbReference type="RefSeq" id="WP_129004977.1">
    <property type="nucleotide sequence ID" value="NZ_SDHZ01000002.1"/>
</dbReference>
<name>A0A4Q1D5Y7_9BACT</name>
<accession>A0A4Q1D5Y7</accession>
<dbReference type="PANTHER" id="PTHR30461">
    <property type="entry name" value="DNA-INVERTASE FROM LAMBDOID PROPHAGE"/>
    <property type="match status" value="1"/>
</dbReference>
<reference evidence="4 5" key="1">
    <citation type="submission" date="2019-01" db="EMBL/GenBank/DDBJ databases">
        <title>Filimonas sp. strain TTM-71.</title>
        <authorList>
            <person name="Chen W.-M."/>
        </authorList>
    </citation>
    <scope>NUCLEOTIDE SEQUENCE [LARGE SCALE GENOMIC DNA]</scope>
    <source>
        <strain evidence="4 5">TTM-71</strain>
    </source>
</reference>
<proteinExistence type="predicted"/>
<dbReference type="CDD" id="cd00338">
    <property type="entry name" value="Ser_Recombinase"/>
    <property type="match status" value="1"/>
</dbReference>
<comment type="caution">
    <text evidence="4">The sequence shown here is derived from an EMBL/GenBank/DDBJ whole genome shotgun (WGS) entry which is preliminary data.</text>
</comment>
<evidence type="ECO:0000313" key="5">
    <source>
        <dbReference type="Proteomes" id="UP000290545"/>
    </source>
</evidence>
<dbReference type="SUPFAM" id="SSF53041">
    <property type="entry name" value="Resolvase-like"/>
    <property type="match status" value="1"/>
</dbReference>
<dbReference type="PANTHER" id="PTHR30461:SF2">
    <property type="entry name" value="SERINE RECOMBINASE PINE-RELATED"/>
    <property type="match status" value="1"/>
</dbReference>
<keyword evidence="5" id="KW-1185">Reference proteome</keyword>
<organism evidence="4 5">
    <name type="scientific">Filimonas effusa</name>
    <dbReference type="NCBI Taxonomy" id="2508721"/>
    <lineage>
        <taxon>Bacteria</taxon>
        <taxon>Pseudomonadati</taxon>
        <taxon>Bacteroidota</taxon>
        <taxon>Chitinophagia</taxon>
        <taxon>Chitinophagales</taxon>
        <taxon>Chitinophagaceae</taxon>
        <taxon>Filimonas</taxon>
    </lineage>
</organism>
<protein>
    <submittedName>
        <fullName evidence="4">Recombinase family protein</fullName>
    </submittedName>
</protein>
<dbReference type="InterPro" id="IPR006119">
    <property type="entry name" value="Resolv_N"/>
</dbReference>
<gene>
    <name evidence="4" type="ORF">ESB13_17820</name>
</gene>
<evidence type="ECO:0000256" key="2">
    <source>
        <dbReference type="ARBA" id="ARBA00023172"/>
    </source>
</evidence>
<dbReference type="Gene3D" id="3.40.50.1390">
    <property type="entry name" value="Resolvase, N-terminal catalytic domain"/>
    <property type="match status" value="1"/>
</dbReference>
<dbReference type="InterPro" id="IPR050639">
    <property type="entry name" value="SSR_resolvase"/>
</dbReference>
<evidence type="ECO:0000256" key="1">
    <source>
        <dbReference type="ARBA" id="ARBA00023125"/>
    </source>
</evidence>
<dbReference type="Pfam" id="PF00239">
    <property type="entry name" value="Resolvase"/>
    <property type="match status" value="1"/>
</dbReference>
<dbReference type="GO" id="GO:0000150">
    <property type="term" value="F:DNA strand exchange activity"/>
    <property type="evidence" value="ECO:0007669"/>
    <property type="project" value="InterPro"/>
</dbReference>
<feature type="domain" description="Resolvase/invertase-type recombinase catalytic" evidence="3">
    <location>
        <begin position="4"/>
        <end position="142"/>
    </location>
</feature>
<dbReference type="OrthoDB" id="2290206at2"/>
<keyword evidence="2" id="KW-0233">DNA recombination</keyword>
<dbReference type="InterPro" id="IPR036162">
    <property type="entry name" value="Resolvase-like_N_sf"/>
</dbReference>
<evidence type="ECO:0000259" key="3">
    <source>
        <dbReference type="SMART" id="SM00857"/>
    </source>
</evidence>
<dbReference type="GO" id="GO:0003677">
    <property type="term" value="F:DNA binding"/>
    <property type="evidence" value="ECO:0007669"/>
    <property type="project" value="UniProtKB-KW"/>
</dbReference>
<dbReference type="Proteomes" id="UP000290545">
    <property type="component" value="Unassembled WGS sequence"/>
</dbReference>
<evidence type="ECO:0000313" key="4">
    <source>
        <dbReference type="EMBL" id="RXK83925.1"/>
    </source>
</evidence>
<dbReference type="SMART" id="SM00857">
    <property type="entry name" value="Resolvase"/>
    <property type="match status" value="1"/>
</dbReference>